<accession>A0ABP3F6H9</accession>
<sequence length="129" mass="13823">MLQGILFLLGPLRWAEPRAFGTLMRQRRRGGPWSDVEAVPGGPAATADRVIDHLGPGLAPAPHRRLAKDPVLIVDADSRLVMVARRPLAGNRDDCPAWVESGAKRAVGLIVPHRRREGEKPGGSCATAA</sequence>
<proteinExistence type="predicted"/>
<keyword evidence="2" id="KW-1185">Reference proteome</keyword>
<evidence type="ECO:0008006" key="3">
    <source>
        <dbReference type="Google" id="ProtNLM"/>
    </source>
</evidence>
<dbReference type="Proteomes" id="UP001501867">
    <property type="component" value="Unassembled WGS sequence"/>
</dbReference>
<evidence type="ECO:0000313" key="2">
    <source>
        <dbReference type="Proteomes" id="UP001501867"/>
    </source>
</evidence>
<evidence type="ECO:0000313" key="1">
    <source>
        <dbReference type="EMBL" id="GAA0299339.1"/>
    </source>
</evidence>
<comment type="caution">
    <text evidence="1">The sequence shown here is derived from an EMBL/GenBank/DDBJ whole genome shotgun (WGS) entry which is preliminary data.</text>
</comment>
<name>A0ABP3F6H9_9ACTN</name>
<protein>
    <recommendedName>
        <fullName evidence="3">Transposase</fullName>
    </recommendedName>
</protein>
<gene>
    <name evidence="1" type="ORF">GCM10010302_42350</name>
</gene>
<organism evidence="1 2">
    <name type="scientific">Streptomyces polychromogenes</name>
    <dbReference type="NCBI Taxonomy" id="67342"/>
    <lineage>
        <taxon>Bacteria</taxon>
        <taxon>Bacillati</taxon>
        <taxon>Actinomycetota</taxon>
        <taxon>Actinomycetes</taxon>
        <taxon>Kitasatosporales</taxon>
        <taxon>Streptomycetaceae</taxon>
        <taxon>Streptomyces</taxon>
    </lineage>
</organism>
<reference evidence="2" key="1">
    <citation type="journal article" date="2019" name="Int. J. Syst. Evol. Microbiol.">
        <title>The Global Catalogue of Microorganisms (GCM) 10K type strain sequencing project: providing services to taxonomists for standard genome sequencing and annotation.</title>
        <authorList>
            <consortium name="The Broad Institute Genomics Platform"/>
            <consortium name="The Broad Institute Genome Sequencing Center for Infectious Disease"/>
            <person name="Wu L."/>
            <person name="Ma J."/>
        </authorList>
    </citation>
    <scope>NUCLEOTIDE SEQUENCE [LARGE SCALE GENOMIC DNA]</scope>
    <source>
        <strain evidence="2">JCM 4505</strain>
    </source>
</reference>
<dbReference type="EMBL" id="BAAABV010000021">
    <property type="protein sequence ID" value="GAA0299339.1"/>
    <property type="molecule type" value="Genomic_DNA"/>
</dbReference>